<dbReference type="EMBL" id="UZAH01026897">
    <property type="protein sequence ID" value="VDO86530.1"/>
    <property type="molecule type" value="Genomic_DNA"/>
</dbReference>
<feature type="compositionally biased region" description="Basic and acidic residues" evidence="1">
    <location>
        <begin position="37"/>
        <end position="47"/>
    </location>
</feature>
<feature type="compositionally biased region" description="Low complexity" evidence="1">
    <location>
        <begin position="64"/>
        <end position="86"/>
    </location>
</feature>
<reference evidence="4" key="2">
    <citation type="submission" date="2019-09" db="UniProtKB">
        <authorList>
            <consortium name="WormBaseParasite"/>
        </authorList>
    </citation>
    <scope>IDENTIFICATION</scope>
</reference>
<gene>
    <name evidence="2" type="ORF">HPBE_LOCUS10838</name>
</gene>
<accession>A0A183FSC7</accession>
<dbReference type="WBParaSite" id="HPBE_0001083701-mRNA-1">
    <property type="protein sequence ID" value="HPBE_0001083701-mRNA-1"/>
    <property type="gene ID" value="HPBE_0001083701"/>
</dbReference>
<feature type="compositionally biased region" description="Low complexity" evidence="1">
    <location>
        <begin position="8"/>
        <end position="36"/>
    </location>
</feature>
<feature type="compositionally biased region" description="Low complexity" evidence="1">
    <location>
        <begin position="301"/>
        <end position="312"/>
    </location>
</feature>
<feature type="compositionally biased region" description="Low complexity" evidence="1">
    <location>
        <begin position="126"/>
        <end position="146"/>
    </location>
</feature>
<evidence type="ECO:0000256" key="1">
    <source>
        <dbReference type="SAM" id="MobiDB-lite"/>
    </source>
</evidence>
<dbReference type="AlphaFoldDB" id="A0A183FSC7"/>
<reference evidence="2 3" key="1">
    <citation type="submission" date="2018-11" db="EMBL/GenBank/DDBJ databases">
        <authorList>
            <consortium name="Pathogen Informatics"/>
        </authorList>
    </citation>
    <scope>NUCLEOTIDE SEQUENCE [LARGE SCALE GENOMIC DNA]</scope>
</reference>
<name>A0A183FSC7_HELPZ</name>
<feature type="region of interest" description="Disordered" evidence="1">
    <location>
        <begin position="451"/>
        <end position="479"/>
    </location>
</feature>
<evidence type="ECO:0000313" key="4">
    <source>
        <dbReference type="WBParaSite" id="HPBE_0001083701-mRNA-1"/>
    </source>
</evidence>
<organism evidence="3 4">
    <name type="scientific">Heligmosomoides polygyrus</name>
    <name type="common">Parasitic roundworm</name>
    <dbReference type="NCBI Taxonomy" id="6339"/>
    <lineage>
        <taxon>Eukaryota</taxon>
        <taxon>Metazoa</taxon>
        <taxon>Ecdysozoa</taxon>
        <taxon>Nematoda</taxon>
        <taxon>Chromadorea</taxon>
        <taxon>Rhabditida</taxon>
        <taxon>Rhabditina</taxon>
        <taxon>Rhabditomorpha</taxon>
        <taxon>Strongyloidea</taxon>
        <taxon>Heligmosomidae</taxon>
        <taxon>Heligmosomoides</taxon>
    </lineage>
</organism>
<feature type="compositionally biased region" description="Basic and acidic residues" evidence="1">
    <location>
        <begin position="288"/>
        <end position="300"/>
    </location>
</feature>
<proteinExistence type="predicted"/>
<dbReference type="Proteomes" id="UP000050761">
    <property type="component" value="Unassembled WGS sequence"/>
</dbReference>
<evidence type="ECO:0000313" key="3">
    <source>
        <dbReference type="Proteomes" id="UP000050761"/>
    </source>
</evidence>
<feature type="region of interest" description="Disordered" evidence="1">
    <location>
        <begin position="1"/>
        <end position="331"/>
    </location>
</feature>
<feature type="compositionally biased region" description="Basic and acidic residues" evidence="1">
    <location>
        <begin position="260"/>
        <end position="271"/>
    </location>
</feature>
<feature type="compositionally biased region" description="Acidic residues" evidence="1">
    <location>
        <begin position="468"/>
        <end position="479"/>
    </location>
</feature>
<accession>A0A3P7YEZ4</accession>
<protein>
    <submittedName>
        <fullName evidence="4">HMG box domain-containing protein</fullName>
    </submittedName>
</protein>
<evidence type="ECO:0000313" key="2">
    <source>
        <dbReference type="EMBL" id="VDO86530.1"/>
    </source>
</evidence>
<feature type="compositionally biased region" description="Polar residues" evidence="1">
    <location>
        <begin position="531"/>
        <end position="542"/>
    </location>
</feature>
<feature type="compositionally biased region" description="Low complexity" evidence="1">
    <location>
        <begin position="276"/>
        <end position="287"/>
    </location>
</feature>
<feature type="compositionally biased region" description="Low complexity" evidence="1">
    <location>
        <begin position="215"/>
        <end position="227"/>
    </location>
</feature>
<sequence length="567" mass="60729">MREQMQEAKQSQKTTKSTPSSTSTGRGSTAAAAKSAANKERPKDQRRAQVSNRKTTKNEPCDPPAATRKAAPSKPAAAKAAAAQPPVDQHDAREISPGEVIEDLDCRCERCRGKTDAPSKQPVPVTKSTPRSSSSTKKSQNSPPSKEAVKDPEAAKKDLVSGVKEPSLPASPPKSEGAKRTASAPVSSTKQGKVAVKMSESPSPNKDASANVKIPAASATPSKATPARRPVAQQRKVQASSSSQKPQNSASTNGTTKAAEVAKKGRAREQVKQQPSSGTEVASSSSSKPRDSDLKEDSSESKVSSAPGPSSSLQTTEASTQNDASDKQSWTESFGKRFDTFEKALSEVGLGGLRSDRSSVSWKEYLKKEKALLKKLDRAAFFESMEQYENERALCQKCLVEEMAKYEMEPTPLPPQYNLLYASLMKRRYMRDATRSTVGAQQCVPDIPCARHSASTGPKQDASSGVDLEADATDTDDSGEDLSGMYFIRNCDSIYRSSRPVGAYVMLRVAQAKAYDGNLGEAASLKGGGRRSSTGNQPSSDVVSEEEMKKQLVQRRAALDHKANAFL</sequence>
<feature type="compositionally biased region" description="Low complexity" evidence="1">
    <location>
        <begin position="238"/>
        <end position="251"/>
    </location>
</feature>
<feature type="compositionally biased region" description="Polar residues" evidence="1">
    <location>
        <begin position="453"/>
        <end position="463"/>
    </location>
</feature>
<feature type="region of interest" description="Disordered" evidence="1">
    <location>
        <begin position="522"/>
        <end position="554"/>
    </location>
</feature>
<feature type="compositionally biased region" description="Basic and acidic residues" evidence="1">
    <location>
        <begin position="104"/>
        <end position="117"/>
    </location>
</feature>
<keyword evidence="3" id="KW-1185">Reference proteome</keyword>
<feature type="compositionally biased region" description="Basic and acidic residues" evidence="1">
    <location>
        <begin position="147"/>
        <end position="159"/>
    </location>
</feature>
<feature type="compositionally biased region" description="Polar residues" evidence="1">
    <location>
        <begin position="313"/>
        <end position="331"/>
    </location>
</feature>